<evidence type="ECO:0000313" key="3">
    <source>
        <dbReference type="EMBL" id="KAL2788582.1"/>
    </source>
</evidence>
<evidence type="ECO:0000256" key="2">
    <source>
        <dbReference type="ARBA" id="ARBA00023043"/>
    </source>
</evidence>
<proteinExistence type="predicted"/>
<comment type="caution">
    <text evidence="3">The sequence shown here is derived from an EMBL/GenBank/DDBJ whole genome shotgun (WGS) entry which is preliminary data.</text>
</comment>
<protein>
    <recommendedName>
        <fullName evidence="5">Ankyrin repeat protein</fullName>
    </recommendedName>
</protein>
<keyword evidence="4" id="KW-1185">Reference proteome</keyword>
<dbReference type="PANTHER" id="PTHR24189">
    <property type="entry name" value="MYOTROPHIN"/>
    <property type="match status" value="1"/>
</dbReference>
<keyword evidence="2" id="KW-0040">ANK repeat</keyword>
<dbReference type="Gene3D" id="1.25.40.20">
    <property type="entry name" value="Ankyrin repeat-containing domain"/>
    <property type="match status" value="1"/>
</dbReference>
<evidence type="ECO:0000313" key="4">
    <source>
        <dbReference type="Proteomes" id="UP001610563"/>
    </source>
</evidence>
<dbReference type="Proteomes" id="UP001610563">
    <property type="component" value="Unassembled WGS sequence"/>
</dbReference>
<dbReference type="EMBL" id="JBFTWV010000077">
    <property type="protein sequence ID" value="KAL2788582.1"/>
    <property type="molecule type" value="Genomic_DNA"/>
</dbReference>
<evidence type="ECO:0008006" key="5">
    <source>
        <dbReference type="Google" id="ProtNLM"/>
    </source>
</evidence>
<dbReference type="PANTHER" id="PTHR24189:SF50">
    <property type="entry name" value="ANKYRIN REPEAT AND SOCS BOX PROTEIN 2"/>
    <property type="match status" value="1"/>
</dbReference>
<gene>
    <name evidence="3" type="ORF">BJX66DRAFT_340143</name>
</gene>
<dbReference type="SUPFAM" id="SSF48403">
    <property type="entry name" value="Ankyrin repeat"/>
    <property type="match status" value="1"/>
</dbReference>
<dbReference type="InterPro" id="IPR050745">
    <property type="entry name" value="Multifunctional_regulatory"/>
</dbReference>
<name>A0ABR4FZ86_9EURO</name>
<dbReference type="InterPro" id="IPR002110">
    <property type="entry name" value="Ankyrin_rpt"/>
</dbReference>
<accession>A0ABR4FZ86</accession>
<dbReference type="SMART" id="SM00248">
    <property type="entry name" value="ANK"/>
    <property type="match status" value="2"/>
</dbReference>
<sequence length="199" mass="21930">MTQAAGPALVRALQRGHLELVELFLAHSAKVNMRDCWDRTPLWHSACHGSADTVQALFDAGAVIEGTVDSDGDASLFMLAVTKRVSRAARDLLHNISPDKDCVRTLQGTEEPLTPKVLRRVIEEQAAVAKVLAKHGAMENEPRCDGLLPSERFAFEHDLAAILQRSLDMDPENLDRYDQQLLDSLDTSGTYMVSCVVFC</sequence>
<dbReference type="InterPro" id="IPR036770">
    <property type="entry name" value="Ankyrin_rpt-contain_sf"/>
</dbReference>
<organism evidence="3 4">
    <name type="scientific">Aspergillus keveii</name>
    <dbReference type="NCBI Taxonomy" id="714993"/>
    <lineage>
        <taxon>Eukaryota</taxon>
        <taxon>Fungi</taxon>
        <taxon>Dikarya</taxon>
        <taxon>Ascomycota</taxon>
        <taxon>Pezizomycotina</taxon>
        <taxon>Eurotiomycetes</taxon>
        <taxon>Eurotiomycetidae</taxon>
        <taxon>Eurotiales</taxon>
        <taxon>Aspergillaceae</taxon>
        <taxon>Aspergillus</taxon>
        <taxon>Aspergillus subgen. Nidulantes</taxon>
    </lineage>
</organism>
<keyword evidence="1" id="KW-0677">Repeat</keyword>
<reference evidence="3 4" key="1">
    <citation type="submission" date="2024-07" db="EMBL/GenBank/DDBJ databases">
        <title>Section-level genome sequencing and comparative genomics of Aspergillus sections Usti and Cavernicolus.</title>
        <authorList>
            <consortium name="Lawrence Berkeley National Laboratory"/>
            <person name="Nybo J.L."/>
            <person name="Vesth T.C."/>
            <person name="Theobald S."/>
            <person name="Frisvad J.C."/>
            <person name="Larsen T.O."/>
            <person name="Kjaerboelling I."/>
            <person name="Rothschild-Mancinelli K."/>
            <person name="Lyhne E.K."/>
            <person name="Kogle M.E."/>
            <person name="Barry K."/>
            <person name="Clum A."/>
            <person name="Na H."/>
            <person name="Ledsgaard L."/>
            <person name="Lin J."/>
            <person name="Lipzen A."/>
            <person name="Kuo A."/>
            <person name="Riley R."/>
            <person name="Mondo S."/>
            <person name="Labutti K."/>
            <person name="Haridas S."/>
            <person name="Pangalinan J."/>
            <person name="Salamov A.A."/>
            <person name="Simmons B.A."/>
            <person name="Magnuson J.K."/>
            <person name="Chen J."/>
            <person name="Drula E."/>
            <person name="Henrissat B."/>
            <person name="Wiebenga A."/>
            <person name="Lubbers R.J."/>
            <person name="Gomes A.C."/>
            <person name="Makela M.R."/>
            <person name="Stajich J."/>
            <person name="Grigoriev I.V."/>
            <person name="Mortensen U.H."/>
            <person name="De Vries R.P."/>
            <person name="Baker S.E."/>
            <person name="Andersen M.R."/>
        </authorList>
    </citation>
    <scope>NUCLEOTIDE SEQUENCE [LARGE SCALE GENOMIC DNA]</scope>
    <source>
        <strain evidence="3 4">CBS 209.92</strain>
    </source>
</reference>
<dbReference type="Pfam" id="PF12796">
    <property type="entry name" value="Ank_2"/>
    <property type="match status" value="1"/>
</dbReference>
<evidence type="ECO:0000256" key="1">
    <source>
        <dbReference type="ARBA" id="ARBA00022737"/>
    </source>
</evidence>